<accession>A0ACC7P1I8</accession>
<comment type="caution">
    <text evidence="1">The sequence shown here is derived from an EMBL/GenBank/DDBJ whole genome shotgun (WGS) entry which is preliminary data.</text>
</comment>
<name>A0ACC7P1I8_9BACL</name>
<sequence>MQQQLKEKVKALPLTPGVYLMKDSLGNIIYVGKAKQLRKRVQSYFVKNSGHSPKTRVLVSHIRDLEVRHADTEFEAFLLECRLIKELRPAYNRKMKNPETYTYITLHRARENGLRYFSVSYSPEDKVGLRRFGPYSSRGTVERALEGIKEGLRIACSNPSGRSGPCLNHALGRCIGMCAGGKAAEAYEAIVDRIILFLEGQSTDIPELMEKRMVEAAERFDFEAAARYRDEGRAVAYLLQKEKMISFAETGHISVVLEEMDGGWAKLFLIKGNRLLLNHRLSLAADEQTTPALAREIAARVRSAYVSAGADTQGPITRFDVDEAQIIYSYLQSNAACSRQLDQAWLGDNAPPSLLEEEAAQLLEDQSRLAVLEAAAGDGEAAAGGDAEVVAEMAEHEFDPERGYDYGPGQN</sequence>
<evidence type="ECO:0000313" key="2">
    <source>
        <dbReference type="Proteomes" id="UP001631969"/>
    </source>
</evidence>
<gene>
    <name evidence="1" type="ORF">ACI1P1_17660</name>
</gene>
<keyword evidence="2" id="KW-1185">Reference proteome</keyword>
<reference evidence="1" key="1">
    <citation type="submission" date="2024-12" db="EMBL/GenBank/DDBJ databases">
        <authorList>
            <person name="Wu N."/>
        </authorList>
    </citation>
    <scope>NUCLEOTIDE SEQUENCE</scope>
    <source>
        <strain evidence="1">P15</strain>
    </source>
</reference>
<proteinExistence type="predicted"/>
<evidence type="ECO:0000313" key="1">
    <source>
        <dbReference type="EMBL" id="MFM9330129.1"/>
    </source>
</evidence>
<dbReference type="Proteomes" id="UP001631969">
    <property type="component" value="Unassembled WGS sequence"/>
</dbReference>
<organism evidence="1 2">
    <name type="scientific">Paenibacillus mesotrionivorans</name>
    <dbReference type="NCBI Taxonomy" id="3160968"/>
    <lineage>
        <taxon>Bacteria</taxon>
        <taxon>Bacillati</taxon>
        <taxon>Bacillota</taxon>
        <taxon>Bacilli</taxon>
        <taxon>Bacillales</taxon>
        <taxon>Paenibacillaceae</taxon>
        <taxon>Paenibacillus</taxon>
    </lineage>
</organism>
<protein>
    <submittedName>
        <fullName evidence="1">GIY-YIG nuclease family protein</fullName>
    </submittedName>
</protein>
<dbReference type="EMBL" id="JBJURJ010000011">
    <property type="protein sequence ID" value="MFM9330129.1"/>
    <property type="molecule type" value="Genomic_DNA"/>
</dbReference>